<protein>
    <recommendedName>
        <fullName evidence="3">DUF4412 domain-containing protein</fullName>
    </recommendedName>
</protein>
<accession>A0A0G0QZU9</accession>
<organism evidence="1 2">
    <name type="scientific">Candidatus Nomurabacteria bacterium GW2011_GWF2_40_12</name>
    <dbReference type="NCBI Taxonomy" id="1618776"/>
    <lineage>
        <taxon>Bacteria</taxon>
        <taxon>Candidatus Nomuraibacteriota</taxon>
    </lineage>
</organism>
<name>A0A0G0QZU9_9BACT</name>
<reference evidence="1 2" key="1">
    <citation type="journal article" date="2015" name="Nature">
        <title>rRNA introns, odd ribosomes, and small enigmatic genomes across a large radiation of phyla.</title>
        <authorList>
            <person name="Brown C.T."/>
            <person name="Hug L.A."/>
            <person name="Thomas B.C."/>
            <person name="Sharon I."/>
            <person name="Castelle C.J."/>
            <person name="Singh A."/>
            <person name="Wilkins M.J."/>
            <person name="Williams K.H."/>
            <person name="Banfield J.F."/>
        </authorList>
    </citation>
    <scope>NUCLEOTIDE SEQUENCE [LARGE SCALE GENOMIC DNA]</scope>
</reference>
<evidence type="ECO:0000313" key="2">
    <source>
        <dbReference type="Proteomes" id="UP000034301"/>
    </source>
</evidence>
<evidence type="ECO:0008006" key="3">
    <source>
        <dbReference type="Google" id="ProtNLM"/>
    </source>
</evidence>
<proteinExistence type="predicted"/>
<sequence>MSKKLIALIVVVVVIVGGYFVFGGSKEVKNEELGNVNEEQTAGKKMAFSQFLKQGGAYKCEVKQSMSDFENSGTMYINGQNMKGEFSTVAEGRTMNSSFMSRDGYSYTWSSLTPGMGFKIKAEAETSNEGADVSGTYAWNADQIGDYNCENWVVDATKFELPKDVTFQEIQSN</sequence>
<gene>
    <name evidence="1" type="ORF">UT78_C0010G0004</name>
</gene>
<dbReference type="EMBL" id="LBYC01000010">
    <property type="protein sequence ID" value="KKR42996.1"/>
    <property type="molecule type" value="Genomic_DNA"/>
</dbReference>
<evidence type="ECO:0000313" key="1">
    <source>
        <dbReference type="EMBL" id="KKR42996.1"/>
    </source>
</evidence>
<dbReference type="Proteomes" id="UP000034301">
    <property type="component" value="Unassembled WGS sequence"/>
</dbReference>
<dbReference type="AlphaFoldDB" id="A0A0G0QZU9"/>
<comment type="caution">
    <text evidence="1">The sequence shown here is derived from an EMBL/GenBank/DDBJ whole genome shotgun (WGS) entry which is preliminary data.</text>
</comment>